<evidence type="ECO:0000256" key="8">
    <source>
        <dbReference type="RuleBase" id="RU363032"/>
    </source>
</evidence>
<name>A0A9X1D804_9HYPH</name>
<dbReference type="GO" id="GO:0005886">
    <property type="term" value="C:plasma membrane"/>
    <property type="evidence" value="ECO:0007669"/>
    <property type="project" value="UniProtKB-SubCell"/>
</dbReference>
<accession>A0A9X1D804</accession>
<dbReference type="PANTHER" id="PTHR43357:SF4">
    <property type="entry name" value="INNER MEMBRANE ABC TRANSPORTER PERMEASE PROTEIN YDCV"/>
    <property type="match status" value="1"/>
</dbReference>
<dbReference type="GO" id="GO:0055085">
    <property type="term" value="P:transmembrane transport"/>
    <property type="evidence" value="ECO:0007669"/>
    <property type="project" value="InterPro"/>
</dbReference>
<sequence length="275" mass="29283">MLSKRHTDAGLGVLLKATIALTAVFLLLPVVMTVIMSFDSRNYLGQFPPPSLSTQWFTKFAHNGYLWSGLRTSLLLATATTVGATTVGALAALAISRMTAQWRDPVTTAFLSPLVLPGVIIGFALLMAFSALSAVPTFLKMLAGHLLITVPFTIRMTLIGLAGISATLGEAALSLGANERQSFFTIILPLAKNSIAAGAIFAFAFSMDDLTISLFLSDFNTYPLPVALVGLMRSNFDLTLAAAAVFLMGLTVIILIVLDRIFGLERVIGHGIYKA</sequence>
<dbReference type="SUPFAM" id="SSF161098">
    <property type="entry name" value="MetI-like"/>
    <property type="match status" value="1"/>
</dbReference>
<evidence type="ECO:0000259" key="9">
    <source>
        <dbReference type="PROSITE" id="PS50928"/>
    </source>
</evidence>
<reference evidence="10" key="1">
    <citation type="journal article" date="2021" name="Microorganisms">
        <title>Phylogenomic Reconstruction and Metabolic Potential of the Genus Aminobacter.</title>
        <authorList>
            <person name="Artuso I."/>
            <person name="Turrini P."/>
            <person name="Pirolo M."/>
            <person name="Lugli G.A."/>
            <person name="Ventura M."/>
            <person name="Visca P."/>
        </authorList>
    </citation>
    <scope>NUCLEOTIDE SEQUENCE</scope>
    <source>
        <strain evidence="10">LMG 26462</strain>
    </source>
</reference>
<evidence type="ECO:0000256" key="4">
    <source>
        <dbReference type="ARBA" id="ARBA00022519"/>
    </source>
</evidence>
<dbReference type="InterPro" id="IPR035906">
    <property type="entry name" value="MetI-like_sf"/>
</dbReference>
<keyword evidence="2 8" id="KW-0813">Transport</keyword>
<evidence type="ECO:0000256" key="6">
    <source>
        <dbReference type="ARBA" id="ARBA00022989"/>
    </source>
</evidence>
<evidence type="ECO:0000256" key="7">
    <source>
        <dbReference type="ARBA" id="ARBA00023136"/>
    </source>
</evidence>
<dbReference type="AlphaFoldDB" id="A0A9X1D804"/>
<keyword evidence="11" id="KW-1185">Reference proteome</keyword>
<reference evidence="10" key="2">
    <citation type="submission" date="2021-03" db="EMBL/GenBank/DDBJ databases">
        <authorList>
            <person name="Artuso I."/>
            <person name="Turrini P."/>
            <person name="Pirolo M."/>
            <person name="Lugli G.A."/>
            <person name="Ventura M."/>
            <person name="Visca P."/>
        </authorList>
    </citation>
    <scope>NUCLEOTIDE SEQUENCE</scope>
    <source>
        <strain evidence="10">LMG 26462</strain>
    </source>
</reference>
<feature type="transmembrane region" description="Helical" evidence="8">
    <location>
        <begin position="12"/>
        <end position="38"/>
    </location>
</feature>
<dbReference type="PANTHER" id="PTHR43357">
    <property type="entry name" value="INNER MEMBRANE ABC TRANSPORTER PERMEASE PROTEIN YDCV"/>
    <property type="match status" value="1"/>
</dbReference>
<gene>
    <name evidence="10" type="ORF">J1C56_24005</name>
</gene>
<dbReference type="PROSITE" id="PS50928">
    <property type="entry name" value="ABC_TM1"/>
    <property type="match status" value="1"/>
</dbReference>
<evidence type="ECO:0000256" key="2">
    <source>
        <dbReference type="ARBA" id="ARBA00022448"/>
    </source>
</evidence>
<feature type="transmembrane region" description="Helical" evidence="8">
    <location>
        <begin position="108"/>
        <end position="132"/>
    </location>
</feature>
<protein>
    <submittedName>
        <fullName evidence="10">ABC transporter permease subunit</fullName>
    </submittedName>
</protein>
<feature type="transmembrane region" description="Helical" evidence="8">
    <location>
        <begin position="152"/>
        <end position="173"/>
    </location>
</feature>
<keyword evidence="5 8" id="KW-0812">Transmembrane</keyword>
<evidence type="ECO:0000256" key="1">
    <source>
        <dbReference type="ARBA" id="ARBA00004429"/>
    </source>
</evidence>
<dbReference type="Gene3D" id="1.10.3720.10">
    <property type="entry name" value="MetI-like"/>
    <property type="match status" value="1"/>
</dbReference>
<feature type="transmembrane region" description="Helical" evidence="8">
    <location>
        <begin position="236"/>
        <end position="258"/>
    </location>
</feature>
<dbReference type="CDD" id="cd06261">
    <property type="entry name" value="TM_PBP2"/>
    <property type="match status" value="1"/>
</dbReference>
<keyword evidence="3" id="KW-1003">Cell membrane</keyword>
<evidence type="ECO:0000256" key="5">
    <source>
        <dbReference type="ARBA" id="ARBA00022692"/>
    </source>
</evidence>
<feature type="domain" description="ABC transmembrane type-1" evidence="9">
    <location>
        <begin position="70"/>
        <end position="258"/>
    </location>
</feature>
<dbReference type="InterPro" id="IPR000515">
    <property type="entry name" value="MetI-like"/>
</dbReference>
<keyword evidence="4" id="KW-0997">Cell inner membrane</keyword>
<dbReference type="Proteomes" id="UP001138921">
    <property type="component" value="Unassembled WGS sequence"/>
</dbReference>
<keyword evidence="7 8" id="KW-0472">Membrane</keyword>
<evidence type="ECO:0000256" key="3">
    <source>
        <dbReference type="ARBA" id="ARBA00022475"/>
    </source>
</evidence>
<feature type="transmembrane region" description="Helical" evidence="8">
    <location>
        <begin position="194"/>
        <end position="216"/>
    </location>
</feature>
<evidence type="ECO:0000313" key="11">
    <source>
        <dbReference type="Proteomes" id="UP001138921"/>
    </source>
</evidence>
<comment type="similarity">
    <text evidence="8">Belongs to the binding-protein-dependent transport system permease family.</text>
</comment>
<dbReference type="Pfam" id="PF00528">
    <property type="entry name" value="BPD_transp_1"/>
    <property type="match status" value="1"/>
</dbReference>
<dbReference type="EMBL" id="JAFLWW010000007">
    <property type="protein sequence ID" value="MBT1158641.1"/>
    <property type="molecule type" value="Genomic_DNA"/>
</dbReference>
<comment type="caution">
    <text evidence="10">The sequence shown here is derived from an EMBL/GenBank/DDBJ whole genome shotgun (WGS) entry which is preliminary data.</text>
</comment>
<proteinExistence type="inferred from homology"/>
<dbReference type="RefSeq" id="WP_214392511.1">
    <property type="nucleotide sequence ID" value="NZ_JAFLWW010000007.1"/>
</dbReference>
<feature type="transmembrane region" description="Helical" evidence="8">
    <location>
        <begin position="74"/>
        <end position="96"/>
    </location>
</feature>
<evidence type="ECO:0000313" key="10">
    <source>
        <dbReference type="EMBL" id="MBT1158641.1"/>
    </source>
</evidence>
<keyword evidence="6 8" id="KW-1133">Transmembrane helix</keyword>
<organism evidence="10 11">
    <name type="scientific">Aminobacter anthyllidis</name>
    <dbReference type="NCBI Taxonomy" id="1035067"/>
    <lineage>
        <taxon>Bacteria</taxon>
        <taxon>Pseudomonadati</taxon>
        <taxon>Pseudomonadota</taxon>
        <taxon>Alphaproteobacteria</taxon>
        <taxon>Hyphomicrobiales</taxon>
        <taxon>Phyllobacteriaceae</taxon>
        <taxon>Aminobacter</taxon>
    </lineage>
</organism>
<comment type="subcellular location">
    <subcellularLocation>
        <location evidence="1">Cell inner membrane</location>
        <topology evidence="1">Multi-pass membrane protein</topology>
    </subcellularLocation>
    <subcellularLocation>
        <location evidence="8">Cell membrane</location>
        <topology evidence="8">Multi-pass membrane protein</topology>
    </subcellularLocation>
</comment>